<dbReference type="Gene3D" id="3.30.40.10">
    <property type="entry name" value="Zinc/RING finger domain, C3HC4 (zinc finger)"/>
    <property type="match status" value="1"/>
</dbReference>
<dbReference type="PROSITE" id="PS50089">
    <property type="entry name" value="ZF_RING_2"/>
    <property type="match status" value="1"/>
</dbReference>
<protein>
    <recommendedName>
        <fullName evidence="6">RING-type domain-containing protein</fullName>
    </recommendedName>
</protein>
<feature type="domain" description="RING-type" evidence="6">
    <location>
        <begin position="292"/>
        <end position="326"/>
    </location>
</feature>
<dbReference type="CDD" id="cd16649">
    <property type="entry name" value="mRING-HC-C3HC5_CGRF1-like"/>
    <property type="match status" value="1"/>
</dbReference>
<evidence type="ECO:0000259" key="6">
    <source>
        <dbReference type="PROSITE" id="PS50089"/>
    </source>
</evidence>
<keyword evidence="5" id="KW-0175">Coiled coil</keyword>
<dbReference type="PANTHER" id="PTHR42647">
    <property type="entry name" value="SBP (S-RIBONUCLEASE BINDING PROTEIN) FAMILY PROTEIN"/>
    <property type="match status" value="1"/>
</dbReference>
<dbReference type="PIRSF" id="PIRSF036836">
    <property type="entry name" value="RNase_bind_SBP1"/>
    <property type="match status" value="1"/>
</dbReference>
<evidence type="ECO:0000313" key="8">
    <source>
        <dbReference type="Proteomes" id="UP000035740"/>
    </source>
</evidence>
<dbReference type="InterPro" id="IPR013083">
    <property type="entry name" value="Znf_RING/FYVE/PHD"/>
</dbReference>
<dbReference type="InterPro" id="IPR001841">
    <property type="entry name" value="Znf_RING"/>
</dbReference>
<dbReference type="GO" id="GO:0004842">
    <property type="term" value="F:ubiquitin-protein transferase activity"/>
    <property type="evidence" value="ECO:0007669"/>
    <property type="project" value="TreeGrafter"/>
</dbReference>
<evidence type="ECO:0000256" key="4">
    <source>
        <dbReference type="PROSITE-ProRule" id="PRU00175"/>
    </source>
</evidence>
<feature type="coiled-coil region" evidence="5">
    <location>
        <begin position="189"/>
        <end position="244"/>
    </location>
</feature>
<sequence length="339" mass="37636">MAVQAQYPSNILFLNRNNQESNDYSLQPQPGGGVGAGFIEQSHMLFNNNGVGVNPRKRSREVAATTTTTTTINSFNFSLQNQQQQQHNQNQNHQLIDLSQLQNHQQSNVVSTGLRLSFGDQNHQLQQQQQQIQQQPNTMLSLISEEFALQFKQQSDELSYFLHSQGEQLRRTLADKRERHYRALLGAAEEAVARRMREKEAEVEKAARRNAELEARAAQLSAEAQAWQVKARAQEAQAASLQAQLQQAMVGPSGALQQDREGSGLGCAGDAEDAESAYVNPVSEQRVGSPSCKMCRTRVASVVLLPCRHLCVCRECDDVVQACPLCLSIRSASVEVYLT</sequence>
<evidence type="ECO:0000256" key="1">
    <source>
        <dbReference type="ARBA" id="ARBA00022723"/>
    </source>
</evidence>
<evidence type="ECO:0000256" key="2">
    <source>
        <dbReference type="ARBA" id="ARBA00022771"/>
    </source>
</evidence>
<keyword evidence="8" id="KW-1185">Reference proteome</keyword>
<dbReference type="Gramene" id="KMT11727">
    <property type="protein sequence ID" value="KMT11727"/>
    <property type="gene ID" value="BVRB_5g105630"/>
</dbReference>
<evidence type="ECO:0000256" key="5">
    <source>
        <dbReference type="SAM" id="Coils"/>
    </source>
</evidence>
<dbReference type="KEGG" id="bvg:104892881"/>
<dbReference type="AlphaFoldDB" id="A0A0J8CDT9"/>
<keyword evidence="3" id="KW-0862">Zinc</keyword>
<dbReference type="OrthoDB" id="1711136at2759"/>
<dbReference type="OMA" id="CNEINDG"/>
<organism evidence="7 8">
    <name type="scientific">Beta vulgaris subsp. vulgaris</name>
    <name type="common">Beet</name>
    <dbReference type="NCBI Taxonomy" id="3555"/>
    <lineage>
        <taxon>Eukaryota</taxon>
        <taxon>Viridiplantae</taxon>
        <taxon>Streptophyta</taxon>
        <taxon>Embryophyta</taxon>
        <taxon>Tracheophyta</taxon>
        <taxon>Spermatophyta</taxon>
        <taxon>Magnoliopsida</taxon>
        <taxon>eudicotyledons</taxon>
        <taxon>Gunneridae</taxon>
        <taxon>Pentapetalae</taxon>
        <taxon>Caryophyllales</taxon>
        <taxon>Chenopodiaceae</taxon>
        <taxon>Betoideae</taxon>
        <taxon>Beta</taxon>
    </lineage>
</organism>
<proteinExistence type="predicted"/>
<dbReference type="FunFam" id="3.30.40.10:FF:000239">
    <property type="entry name" value="probable BOI-related E3 ubiquitin-protein ligase 2"/>
    <property type="match status" value="1"/>
</dbReference>
<reference evidence="7 8" key="1">
    <citation type="journal article" date="2014" name="Nature">
        <title>The genome of the recently domesticated crop plant sugar beet (Beta vulgaris).</title>
        <authorList>
            <person name="Dohm J.C."/>
            <person name="Minoche A.E."/>
            <person name="Holtgrawe D."/>
            <person name="Capella-Gutierrez S."/>
            <person name="Zakrzewski F."/>
            <person name="Tafer H."/>
            <person name="Rupp O."/>
            <person name="Sorensen T.R."/>
            <person name="Stracke R."/>
            <person name="Reinhardt R."/>
            <person name="Goesmann A."/>
            <person name="Kraft T."/>
            <person name="Schulz B."/>
            <person name="Stadler P.F."/>
            <person name="Schmidt T."/>
            <person name="Gabaldon T."/>
            <person name="Lehrach H."/>
            <person name="Weisshaar B."/>
            <person name="Himmelbauer H."/>
        </authorList>
    </citation>
    <scope>NUCLEOTIDE SEQUENCE [LARGE SCALE GENOMIC DNA]</scope>
    <source>
        <tissue evidence="7">Taproot</tissue>
    </source>
</reference>
<dbReference type="Proteomes" id="UP000035740">
    <property type="component" value="Chromosome 5"/>
</dbReference>
<name>A0A0J8CDT9_BETVV</name>
<evidence type="ECO:0000313" key="7">
    <source>
        <dbReference type="EMBL" id="KMT11727.1"/>
    </source>
</evidence>
<accession>A0A0J8CDT9</accession>
<keyword evidence="1" id="KW-0479">Metal-binding</keyword>
<evidence type="ECO:0000256" key="3">
    <source>
        <dbReference type="ARBA" id="ARBA00022833"/>
    </source>
</evidence>
<keyword evidence="2 4" id="KW-0863">Zinc-finger</keyword>
<dbReference type="EMBL" id="KQ090090">
    <property type="protein sequence ID" value="KMT11727.1"/>
    <property type="molecule type" value="Genomic_DNA"/>
</dbReference>
<dbReference type="Pfam" id="PF13920">
    <property type="entry name" value="zf-C3HC4_3"/>
    <property type="match status" value="1"/>
</dbReference>
<dbReference type="eggNOG" id="KOG1100">
    <property type="taxonomic scope" value="Eukaryota"/>
</dbReference>
<gene>
    <name evidence="7" type="ORF">BVRB_5g105630</name>
</gene>
<dbReference type="PANTHER" id="PTHR42647:SF5">
    <property type="entry name" value="SBP (S-RIBONUCLEASE BINDING PROTEIN) FAMILY PROTEIN"/>
    <property type="match status" value="1"/>
</dbReference>
<dbReference type="GO" id="GO:0008270">
    <property type="term" value="F:zinc ion binding"/>
    <property type="evidence" value="ECO:0007669"/>
    <property type="project" value="UniProtKB-KW"/>
</dbReference>